<sequence>MGLFVLSSTNSSALHLINPVGLDRLPCYDMKFARYLQDTQIPEWNKAYIDYRGLEVQLKVILSQPTSNPLSKDTTLNHTHHSTPESGEKYDDWKETCPGRGNTPSERMTCVWISETDTSTNDGITGSIGRGPASSTKRTSNHERRASFSLALSIILSETTTNAQSKSQEISLPPRTRGSSDPFMFKHLECSAPLHLHIILSNLPAVHLKFFDMLDA</sequence>
<evidence type="ECO:0000313" key="4">
    <source>
        <dbReference type="Proteomes" id="UP001194468"/>
    </source>
</evidence>
<protein>
    <recommendedName>
        <fullName evidence="2">SPX domain-containing protein</fullName>
    </recommendedName>
</protein>
<feature type="region of interest" description="Disordered" evidence="1">
    <location>
        <begin position="121"/>
        <end position="142"/>
    </location>
</feature>
<keyword evidence="4" id="KW-1185">Reference proteome</keyword>
<comment type="caution">
    <text evidence="3">The sequence shown here is derived from an EMBL/GenBank/DDBJ whole genome shotgun (WGS) entry which is preliminary data.</text>
</comment>
<gene>
    <name evidence="3" type="ORF">L210DRAFT_168874</name>
</gene>
<proteinExistence type="predicted"/>
<evidence type="ECO:0000256" key="1">
    <source>
        <dbReference type="SAM" id="MobiDB-lite"/>
    </source>
</evidence>
<dbReference type="EMBL" id="WHUW01000056">
    <property type="protein sequence ID" value="KAF8430869.1"/>
    <property type="molecule type" value="Genomic_DNA"/>
</dbReference>
<reference evidence="3" key="2">
    <citation type="journal article" date="2020" name="Nat. Commun.">
        <title>Large-scale genome sequencing of mycorrhizal fungi provides insights into the early evolution of symbiotic traits.</title>
        <authorList>
            <person name="Miyauchi S."/>
            <person name="Kiss E."/>
            <person name="Kuo A."/>
            <person name="Drula E."/>
            <person name="Kohler A."/>
            <person name="Sanchez-Garcia M."/>
            <person name="Morin E."/>
            <person name="Andreopoulos B."/>
            <person name="Barry K.W."/>
            <person name="Bonito G."/>
            <person name="Buee M."/>
            <person name="Carver A."/>
            <person name="Chen C."/>
            <person name="Cichocki N."/>
            <person name="Clum A."/>
            <person name="Culley D."/>
            <person name="Crous P.W."/>
            <person name="Fauchery L."/>
            <person name="Girlanda M."/>
            <person name="Hayes R.D."/>
            <person name="Keri Z."/>
            <person name="LaButti K."/>
            <person name="Lipzen A."/>
            <person name="Lombard V."/>
            <person name="Magnuson J."/>
            <person name="Maillard F."/>
            <person name="Murat C."/>
            <person name="Nolan M."/>
            <person name="Ohm R.A."/>
            <person name="Pangilinan J."/>
            <person name="Pereira M.F."/>
            <person name="Perotto S."/>
            <person name="Peter M."/>
            <person name="Pfister S."/>
            <person name="Riley R."/>
            <person name="Sitrit Y."/>
            <person name="Stielow J.B."/>
            <person name="Szollosi G."/>
            <person name="Zifcakova L."/>
            <person name="Stursova M."/>
            <person name="Spatafora J.W."/>
            <person name="Tedersoo L."/>
            <person name="Vaario L.M."/>
            <person name="Yamada A."/>
            <person name="Yan M."/>
            <person name="Wang P."/>
            <person name="Xu J."/>
            <person name="Bruns T."/>
            <person name="Baldrian P."/>
            <person name="Vilgalys R."/>
            <person name="Dunand C."/>
            <person name="Henrissat B."/>
            <person name="Grigoriev I.V."/>
            <person name="Hibbett D."/>
            <person name="Nagy L.G."/>
            <person name="Martin F.M."/>
        </authorList>
    </citation>
    <scope>NUCLEOTIDE SEQUENCE</scope>
    <source>
        <strain evidence="3">BED1</strain>
    </source>
</reference>
<name>A0AAD4BHP3_BOLED</name>
<dbReference type="AlphaFoldDB" id="A0AAD4BHP3"/>
<reference evidence="3" key="1">
    <citation type="submission" date="2019-10" db="EMBL/GenBank/DDBJ databases">
        <authorList>
            <consortium name="DOE Joint Genome Institute"/>
            <person name="Kuo A."/>
            <person name="Miyauchi S."/>
            <person name="Kiss E."/>
            <person name="Drula E."/>
            <person name="Kohler A."/>
            <person name="Sanchez-Garcia M."/>
            <person name="Andreopoulos B."/>
            <person name="Barry K.W."/>
            <person name="Bonito G."/>
            <person name="Buee M."/>
            <person name="Carver A."/>
            <person name="Chen C."/>
            <person name="Cichocki N."/>
            <person name="Clum A."/>
            <person name="Culley D."/>
            <person name="Crous P.W."/>
            <person name="Fauchery L."/>
            <person name="Girlanda M."/>
            <person name="Hayes R."/>
            <person name="Keri Z."/>
            <person name="LaButti K."/>
            <person name="Lipzen A."/>
            <person name="Lombard V."/>
            <person name="Magnuson J."/>
            <person name="Maillard F."/>
            <person name="Morin E."/>
            <person name="Murat C."/>
            <person name="Nolan M."/>
            <person name="Ohm R."/>
            <person name="Pangilinan J."/>
            <person name="Pereira M."/>
            <person name="Perotto S."/>
            <person name="Peter M."/>
            <person name="Riley R."/>
            <person name="Sitrit Y."/>
            <person name="Stielow B."/>
            <person name="Szollosi G."/>
            <person name="Zifcakova L."/>
            <person name="Stursova M."/>
            <person name="Spatafora J.W."/>
            <person name="Tedersoo L."/>
            <person name="Vaario L.-M."/>
            <person name="Yamada A."/>
            <person name="Yan M."/>
            <person name="Wang P."/>
            <person name="Xu J."/>
            <person name="Bruns T."/>
            <person name="Baldrian P."/>
            <person name="Vilgalys R."/>
            <person name="Henrissat B."/>
            <person name="Grigoriev I.V."/>
            <person name="Hibbett D."/>
            <person name="Nagy L.G."/>
            <person name="Martin F.M."/>
        </authorList>
    </citation>
    <scope>NUCLEOTIDE SEQUENCE</scope>
    <source>
        <strain evidence="3">BED1</strain>
    </source>
</reference>
<dbReference type="Pfam" id="PF03105">
    <property type="entry name" value="SPX"/>
    <property type="match status" value="1"/>
</dbReference>
<evidence type="ECO:0000259" key="2">
    <source>
        <dbReference type="PROSITE" id="PS51382"/>
    </source>
</evidence>
<evidence type="ECO:0000313" key="3">
    <source>
        <dbReference type="EMBL" id="KAF8430869.1"/>
    </source>
</evidence>
<feature type="domain" description="SPX" evidence="2">
    <location>
        <begin position="30"/>
        <end position="216"/>
    </location>
</feature>
<organism evidence="3 4">
    <name type="scientific">Boletus edulis BED1</name>
    <dbReference type="NCBI Taxonomy" id="1328754"/>
    <lineage>
        <taxon>Eukaryota</taxon>
        <taxon>Fungi</taxon>
        <taxon>Dikarya</taxon>
        <taxon>Basidiomycota</taxon>
        <taxon>Agaricomycotina</taxon>
        <taxon>Agaricomycetes</taxon>
        <taxon>Agaricomycetidae</taxon>
        <taxon>Boletales</taxon>
        <taxon>Boletineae</taxon>
        <taxon>Boletaceae</taxon>
        <taxon>Boletoideae</taxon>
        <taxon>Boletus</taxon>
    </lineage>
</organism>
<dbReference type="InterPro" id="IPR004331">
    <property type="entry name" value="SPX_dom"/>
</dbReference>
<feature type="compositionally biased region" description="Polar residues" evidence="1">
    <location>
        <begin position="67"/>
        <end position="77"/>
    </location>
</feature>
<feature type="compositionally biased region" description="Basic and acidic residues" evidence="1">
    <location>
        <begin position="82"/>
        <end position="96"/>
    </location>
</feature>
<accession>A0AAD4BHP3</accession>
<dbReference type="PROSITE" id="PS51382">
    <property type="entry name" value="SPX"/>
    <property type="match status" value="1"/>
</dbReference>
<dbReference type="Proteomes" id="UP001194468">
    <property type="component" value="Unassembled WGS sequence"/>
</dbReference>
<feature type="region of interest" description="Disordered" evidence="1">
    <location>
        <begin position="67"/>
        <end position="96"/>
    </location>
</feature>